<feature type="transmembrane region" description="Helical" evidence="13">
    <location>
        <begin position="420"/>
        <end position="441"/>
    </location>
</feature>
<dbReference type="InterPro" id="IPR002528">
    <property type="entry name" value="MATE_fam"/>
</dbReference>
<feature type="transmembrane region" description="Helical" evidence="13">
    <location>
        <begin position="390"/>
        <end position="414"/>
    </location>
</feature>
<evidence type="ECO:0000256" key="1">
    <source>
        <dbReference type="ARBA" id="ARBA00003408"/>
    </source>
</evidence>
<feature type="transmembrane region" description="Helical" evidence="13">
    <location>
        <begin position="61"/>
        <end position="84"/>
    </location>
</feature>
<keyword evidence="7" id="KW-1003">Cell membrane</keyword>
<feature type="transmembrane region" description="Helical" evidence="13">
    <location>
        <begin position="194"/>
        <end position="216"/>
    </location>
</feature>
<evidence type="ECO:0000256" key="12">
    <source>
        <dbReference type="ARBA" id="ARBA00031636"/>
    </source>
</evidence>
<evidence type="ECO:0000256" key="8">
    <source>
        <dbReference type="ARBA" id="ARBA00022692"/>
    </source>
</evidence>
<dbReference type="InterPro" id="IPR048279">
    <property type="entry name" value="MdtK-like"/>
</dbReference>
<proteinExistence type="inferred from homology"/>
<feature type="transmembrane region" description="Helical" evidence="13">
    <location>
        <begin position="96"/>
        <end position="115"/>
    </location>
</feature>
<evidence type="ECO:0000256" key="13">
    <source>
        <dbReference type="SAM" id="Phobius"/>
    </source>
</evidence>
<evidence type="ECO:0000256" key="4">
    <source>
        <dbReference type="ARBA" id="ARBA00020268"/>
    </source>
</evidence>
<feature type="transmembrane region" description="Helical" evidence="13">
    <location>
        <begin position="167"/>
        <end position="188"/>
    </location>
</feature>
<organism evidence="14 15">
    <name type="scientific">Candidatus Faecivivens stercoripullorum</name>
    <dbReference type="NCBI Taxonomy" id="2840805"/>
    <lineage>
        <taxon>Bacteria</taxon>
        <taxon>Bacillati</taxon>
        <taxon>Bacillota</taxon>
        <taxon>Clostridia</taxon>
        <taxon>Eubacteriales</taxon>
        <taxon>Oscillospiraceae</taxon>
        <taxon>Oscillospiraceae incertae sedis</taxon>
        <taxon>Candidatus Faecivivens</taxon>
    </lineage>
</organism>
<dbReference type="InterPro" id="IPR050222">
    <property type="entry name" value="MATE_MdtK"/>
</dbReference>
<dbReference type="GO" id="GO:0015297">
    <property type="term" value="F:antiporter activity"/>
    <property type="evidence" value="ECO:0007669"/>
    <property type="project" value="UniProtKB-KW"/>
</dbReference>
<dbReference type="AlphaFoldDB" id="A0A9D1KR31"/>
<keyword evidence="11 13" id="KW-0472">Membrane</keyword>
<comment type="caution">
    <text evidence="14">The sequence shown here is derived from an EMBL/GenBank/DDBJ whole genome shotgun (WGS) entry which is preliminary data.</text>
</comment>
<feature type="transmembrane region" description="Helical" evidence="13">
    <location>
        <begin position="356"/>
        <end position="378"/>
    </location>
</feature>
<keyword evidence="8 13" id="KW-0812">Transmembrane</keyword>
<dbReference type="GO" id="GO:0042910">
    <property type="term" value="F:xenobiotic transmembrane transporter activity"/>
    <property type="evidence" value="ECO:0007669"/>
    <property type="project" value="InterPro"/>
</dbReference>
<evidence type="ECO:0000256" key="5">
    <source>
        <dbReference type="ARBA" id="ARBA00022448"/>
    </source>
</evidence>
<evidence type="ECO:0000256" key="9">
    <source>
        <dbReference type="ARBA" id="ARBA00022989"/>
    </source>
</evidence>
<keyword evidence="9 13" id="KW-1133">Transmembrane helix</keyword>
<evidence type="ECO:0000256" key="7">
    <source>
        <dbReference type="ARBA" id="ARBA00022475"/>
    </source>
</evidence>
<dbReference type="Proteomes" id="UP000824160">
    <property type="component" value="Unassembled WGS sequence"/>
</dbReference>
<evidence type="ECO:0000256" key="6">
    <source>
        <dbReference type="ARBA" id="ARBA00022449"/>
    </source>
</evidence>
<evidence type="ECO:0000256" key="3">
    <source>
        <dbReference type="ARBA" id="ARBA00010199"/>
    </source>
</evidence>
<evidence type="ECO:0000256" key="2">
    <source>
        <dbReference type="ARBA" id="ARBA00004651"/>
    </source>
</evidence>
<reference evidence="14" key="2">
    <citation type="journal article" date="2021" name="PeerJ">
        <title>Extensive microbial diversity within the chicken gut microbiome revealed by metagenomics and culture.</title>
        <authorList>
            <person name="Gilroy R."/>
            <person name="Ravi A."/>
            <person name="Getino M."/>
            <person name="Pursley I."/>
            <person name="Horton D.L."/>
            <person name="Alikhan N.F."/>
            <person name="Baker D."/>
            <person name="Gharbi K."/>
            <person name="Hall N."/>
            <person name="Watson M."/>
            <person name="Adriaenssens E.M."/>
            <person name="Foster-Nyarko E."/>
            <person name="Jarju S."/>
            <person name="Secka A."/>
            <person name="Antonio M."/>
            <person name="Oren A."/>
            <person name="Chaudhuri R.R."/>
            <person name="La Ragione R."/>
            <person name="Hildebrand F."/>
            <person name="Pallen M.J."/>
        </authorList>
    </citation>
    <scope>NUCLEOTIDE SEQUENCE</scope>
    <source>
        <strain evidence="14">ChiBcec7-5410</strain>
    </source>
</reference>
<accession>A0A9D1KR31</accession>
<protein>
    <recommendedName>
        <fullName evidence="4">Probable multidrug resistance protein NorM</fullName>
    </recommendedName>
    <alternativeName>
        <fullName evidence="12">Multidrug-efflux transporter</fullName>
    </alternativeName>
</protein>
<keyword evidence="5" id="KW-0813">Transport</keyword>
<gene>
    <name evidence="14" type="ORF">IAC43_00640</name>
</gene>
<sequence length="451" mass="48158">MSESTTASRPLFDRRALTALILPLVVEQFLAMAIGAADTVMVSSCGEAAVSGISLVDSINVLLIQVFSALATGGAVVSAQYLGMGKHEEAKDSARHLIFVVLVVSLVIAVFSLLTHQPLLRAIFGSIDDEVMSNAQVYFLLSAVSYPFLALYNGGAALFRSMGNSKISMITSFVMNGINIVGNAILIYGAGLAVVGAATATLISRILGAVYMLWLLEHKDNPLCIRGMLKLRPKWKMVRPILMIGIPNGVENGLFQVGKILVASLISSFGTYAITANAVANTLAGLECVPSSAIGLAMITVVGQCIGAGDDRQTVANVKRMMIISYIAITVCDLAMIAMAAPLIGFYNTTEQTAKVAWDLVFIHSAMGIIFWPASFTLPNALRAAGDAKFTMIVSMASMWACRIGLSFLLGFTFDMGVQGVWIAMTIDWIFRAVIFVWRFAAGGWKGKKVV</sequence>
<evidence type="ECO:0000313" key="14">
    <source>
        <dbReference type="EMBL" id="HIT93670.1"/>
    </source>
</evidence>
<evidence type="ECO:0000256" key="11">
    <source>
        <dbReference type="ARBA" id="ARBA00023136"/>
    </source>
</evidence>
<keyword evidence="10" id="KW-0406">Ion transport</keyword>
<dbReference type="GO" id="GO:0006811">
    <property type="term" value="P:monoatomic ion transport"/>
    <property type="evidence" value="ECO:0007669"/>
    <property type="project" value="UniProtKB-KW"/>
</dbReference>
<dbReference type="PANTHER" id="PTHR43298">
    <property type="entry name" value="MULTIDRUG RESISTANCE PROTEIN NORM-RELATED"/>
    <property type="match status" value="1"/>
</dbReference>
<evidence type="ECO:0000256" key="10">
    <source>
        <dbReference type="ARBA" id="ARBA00023065"/>
    </source>
</evidence>
<name>A0A9D1KR31_9FIRM</name>
<dbReference type="PANTHER" id="PTHR43298:SF2">
    <property type="entry name" value="FMN_FAD EXPORTER YEEO-RELATED"/>
    <property type="match status" value="1"/>
</dbReference>
<comment type="similarity">
    <text evidence="3">Belongs to the multi antimicrobial extrusion (MATE) (TC 2.A.66.1) family.</text>
</comment>
<dbReference type="Pfam" id="PF01554">
    <property type="entry name" value="MatE"/>
    <property type="match status" value="2"/>
</dbReference>
<feature type="transmembrane region" description="Helical" evidence="13">
    <location>
        <begin position="135"/>
        <end position="155"/>
    </location>
</feature>
<evidence type="ECO:0000313" key="15">
    <source>
        <dbReference type="Proteomes" id="UP000824160"/>
    </source>
</evidence>
<dbReference type="CDD" id="cd13137">
    <property type="entry name" value="MATE_NorM_like"/>
    <property type="match status" value="1"/>
</dbReference>
<dbReference type="EMBL" id="DVLW01000019">
    <property type="protein sequence ID" value="HIT93670.1"/>
    <property type="molecule type" value="Genomic_DNA"/>
</dbReference>
<reference evidence="14" key="1">
    <citation type="submission" date="2020-10" db="EMBL/GenBank/DDBJ databases">
        <authorList>
            <person name="Gilroy R."/>
        </authorList>
    </citation>
    <scope>NUCLEOTIDE SEQUENCE</scope>
    <source>
        <strain evidence="14">ChiBcec7-5410</strain>
    </source>
</reference>
<comment type="function">
    <text evidence="1">Multidrug efflux pump.</text>
</comment>
<comment type="subcellular location">
    <subcellularLocation>
        <location evidence="2">Cell membrane</location>
        <topology evidence="2">Multi-pass membrane protein</topology>
    </subcellularLocation>
</comment>
<dbReference type="PIRSF" id="PIRSF006603">
    <property type="entry name" value="DinF"/>
    <property type="match status" value="1"/>
</dbReference>
<dbReference type="NCBIfam" id="TIGR00797">
    <property type="entry name" value="matE"/>
    <property type="match status" value="1"/>
</dbReference>
<dbReference type="GO" id="GO:0005886">
    <property type="term" value="C:plasma membrane"/>
    <property type="evidence" value="ECO:0007669"/>
    <property type="project" value="UniProtKB-SubCell"/>
</dbReference>
<feature type="transmembrane region" description="Helical" evidence="13">
    <location>
        <begin position="323"/>
        <end position="344"/>
    </location>
</feature>
<keyword evidence="6" id="KW-0050">Antiport</keyword>